<evidence type="ECO:0000313" key="1">
    <source>
        <dbReference type="EMBL" id="MFD2549710.1"/>
    </source>
</evidence>
<sequence>METDKIIENLCVLNEHRAQIYRWGMTALARCGEDQLQTVFKQYMEESSLFLAQLRAYSGSGLSSALNPEPKVVPIENLSRITGPDAHSIFQHCRAIEQSAKRLYAEAIRQVNERHASLAYLLRQQAEQQYMVYNHITTLYNCLLMHAQAG</sequence>
<dbReference type="EMBL" id="JBHULR010000020">
    <property type="protein sequence ID" value="MFD2549710.1"/>
    <property type="molecule type" value="Genomic_DNA"/>
</dbReference>
<gene>
    <name evidence="1" type="ORF">ACFSR5_18845</name>
</gene>
<proteinExistence type="predicted"/>
<evidence type="ECO:0008006" key="3">
    <source>
        <dbReference type="Google" id="ProtNLM"/>
    </source>
</evidence>
<organism evidence="1 2">
    <name type="scientific">Sphingobacterium suaedae</name>
    <dbReference type="NCBI Taxonomy" id="1686402"/>
    <lineage>
        <taxon>Bacteria</taxon>
        <taxon>Pseudomonadati</taxon>
        <taxon>Bacteroidota</taxon>
        <taxon>Sphingobacteriia</taxon>
        <taxon>Sphingobacteriales</taxon>
        <taxon>Sphingobacteriaceae</taxon>
        <taxon>Sphingobacterium</taxon>
    </lineage>
</organism>
<reference evidence="2" key="1">
    <citation type="journal article" date="2019" name="Int. J. Syst. Evol. Microbiol.">
        <title>The Global Catalogue of Microorganisms (GCM) 10K type strain sequencing project: providing services to taxonomists for standard genome sequencing and annotation.</title>
        <authorList>
            <consortium name="The Broad Institute Genomics Platform"/>
            <consortium name="The Broad Institute Genome Sequencing Center for Infectious Disease"/>
            <person name="Wu L."/>
            <person name="Ma J."/>
        </authorList>
    </citation>
    <scope>NUCLEOTIDE SEQUENCE [LARGE SCALE GENOMIC DNA]</scope>
    <source>
        <strain evidence="2">KCTC 42662</strain>
    </source>
</reference>
<name>A0ABW5KPB7_9SPHI</name>
<accession>A0ABW5KPB7</accession>
<keyword evidence="2" id="KW-1185">Reference proteome</keyword>
<dbReference type="Proteomes" id="UP001597545">
    <property type="component" value="Unassembled WGS sequence"/>
</dbReference>
<evidence type="ECO:0000313" key="2">
    <source>
        <dbReference type="Proteomes" id="UP001597545"/>
    </source>
</evidence>
<protein>
    <recommendedName>
        <fullName evidence="3">DUF2383 domain-containing protein</fullName>
    </recommendedName>
</protein>
<comment type="caution">
    <text evidence="1">The sequence shown here is derived from an EMBL/GenBank/DDBJ whole genome shotgun (WGS) entry which is preliminary data.</text>
</comment>
<dbReference type="RefSeq" id="WP_380906030.1">
    <property type="nucleotide sequence ID" value="NZ_JBHUEG010000019.1"/>
</dbReference>